<comment type="caution">
    <text evidence="2">The sequence shown here is derived from an EMBL/GenBank/DDBJ whole genome shotgun (WGS) entry which is preliminary data.</text>
</comment>
<dbReference type="OrthoDB" id="4951847at2759"/>
<evidence type="ECO:0000313" key="3">
    <source>
        <dbReference type="Proteomes" id="UP000636479"/>
    </source>
</evidence>
<reference evidence="2" key="1">
    <citation type="submission" date="2020-05" db="EMBL/GenBank/DDBJ databases">
        <title>Mycena genomes resolve the evolution of fungal bioluminescence.</title>
        <authorList>
            <person name="Tsai I.J."/>
        </authorList>
    </citation>
    <scope>NUCLEOTIDE SEQUENCE</scope>
    <source>
        <strain evidence="2">171206Taipei</strain>
    </source>
</reference>
<accession>A0A8H6VTM6</accession>
<evidence type="ECO:0000256" key="1">
    <source>
        <dbReference type="SAM" id="MobiDB-lite"/>
    </source>
</evidence>
<sequence length="675" mass="75718">MPSQLLDPTTVSAFDIFEVLFFLEKQLPHLPTHLPVLDAATSKAHWLARICSQQATEASIWLASALLGKKATWVTYTFDGSTVRRKDGFYTLHGTDPHGRSYLIDMLRGYNTEAHTAKWISESIFPLIEEIGLANAAAVCSDNTNVTKLARRLPQERIPGLITLWDCVHHIHNMIKDITKLPQFARVTKITKAMIAHFSKSNKSTHLIHRARTDKGEVASELQKPGTTRFGSLWSTFVSVLPYLEIIQGFVRDGSIKFKNKAAQKLFHSRSTQGTGDFLSFKNAMETYIAIIGPMIRSLWSLEAAQARGSDVFVFWHSMAATLKHLLEQPTSTSGINITLARRVTTIFNRRFKEFFQHDFYFTAFCMDPRFPNNKFLAPEPEPVAAAQQSSSRPLPVPVAVRSSIEQYKSAFDRACDALHEILNQLLEQAEKNPDNAHPALKGLDPQYVAAQWYSQMCSFWTGQYPFDRPIEDGDARHWWEILFRHPLARFLALCVLKMFSITANSMADERTNSMVTWMNSPLRRAVSPGRQRAANPTFHPTVKFRKLDSGRISAVQALDRSAMDDEAEELEEDSEDGPDGDESESESGSEEDGDDEEITPEVEMDSDDEESSRLLKFVVDRAMNLASRGLRDLLTPEQLAPEVGAGSSSGIPIPDGSKTKVSSIDWAAIRKGHL</sequence>
<gene>
    <name evidence="2" type="ORF">MIND_01128800</name>
</gene>
<dbReference type="SUPFAM" id="SSF53098">
    <property type="entry name" value="Ribonuclease H-like"/>
    <property type="match status" value="1"/>
</dbReference>
<dbReference type="AlphaFoldDB" id="A0A8H6VTM6"/>
<keyword evidence="3" id="KW-1185">Reference proteome</keyword>
<feature type="compositionally biased region" description="Low complexity" evidence="1">
    <location>
        <begin position="645"/>
        <end position="657"/>
    </location>
</feature>
<protein>
    <submittedName>
        <fullName evidence="2">DUF659 family protein</fullName>
    </submittedName>
</protein>
<name>A0A8H6VTM6_9AGAR</name>
<proteinExistence type="predicted"/>
<feature type="compositionally biased region" description="Acidic residues" evidence="1">
    <location>
        <begin position="565"/>
        <end position="611"/>
    </location>
</feature>
<feature type="region of interest" description="Disordered" evidence="1">
    <location>
        <begin position="638"/>
        <end position="661"/>
    </location>
</feature>
<dbReference type="EMBL" id="JACAZF010000010">
    <property type="protein sequence ID" value="KAF7293507.1"/>
    <property type="molecule type" value="Genomic_DNA"/>
</dbReference>
<evidence type="ECO:0000313" key="2">
    <source>
        <dbReference type="EMBL" id="KAF7293507.1"/>
    </source>
</evidence>
<dbReference type="GeneID" id="59350354"/>
<dbReference type="RefSeq" id="XP_037215670.1">
    <property type="nucleotide sequence ID" value="XM_037367838.1"/>
</dbReference>
<dbReference type="InterPro" id="IPR012337">
    <property type="entry name" value="RNaseH-like_sf"/>
</dbReference>
<organism evidence="2 3">
    <name type="scientific">Mycena indigotica</name>
    <dbReference type="NCBI Taxonomy" id="2126181"/>
    <lineage>
        <taxon>Eukaryota</taxon>
        <taxon>Fungi</taxon>
        <taxon>Dikarya</taxon>
        <taxon>Basidiomycota</taxon>
        <taxon>Agaricomycotina</taxon>
        <taxon>Agaricomycetes</taxon>
        <taxon>Agaricomycetidae</taxon>
        <taxon>Agaricales</taxon>
        <taxon>Marasmiineae</taxon>
        <taxon>Mycenaceae</taxon>
        <taxon>Mycena</taxon>
    </lineage>
</organism>
<dbReference type="Proteomes" id="UP000636479">
    <property type="component" value="Unassembled WGS sequence"/>
</dbReference>
<feature type="region of interest" description="Disordered" evidence="1">
    <location>
        <begin position="558"/>
        <end position="612"/>
    </location>
</feature>